<dbReference type="Proteomes" id="UP000225706">
    <property type="component" value="Unassembled WGS sequence"/>
</dbReference>
<feature type="domain" description="Integrase catalytic" evidence="1">
    <location>
        <begin position="101"/>
        <end position="259"/>
    </location>
</feature>
<organism evidence="2 3">
    <name type="scientific">Stylophora pistillata</name>
    <name type="common">Smooth cauliflower coral</name>
    <dbReference type="NCBI Taxonomy" id="50429"/>
    <lineage>
        <taxon>Eukaryota</taxon>
        <taxon>Metazoa</taxon>
        <taxon>Cnidaria</taxon>
        <taxon>Anthozoa</taxon>
        <taxon>Hexacorallia</taxon>
        <taxon>Scleractinia</taxon>
        <taxon>Astrocoeniina</taxon>
        <taxon>Pocilloporidae</taxon>
        <taxon>Stylophora</taxon>
    </lineage>
</organism>
<evidence type="ECO:0000313" key="2">
    <source>
        <dbReference type="EMBL" id="PFX32998.1"/>
    </source>
</evidence>
<gene>
    <name evidence="2" type="ORF">AWC38_SpisGene2094</name>
</gene>
<accession>A0A2B4SWT9</accession>
<dbReference type="Gene3D" id="3.30.420.10">
    <property type="entry name" value="Ribonuclease H-like superfamily/Ribonuclease H"/>
    <property type="match status" value="1"/>
</dbReference>
<dbReference type="EMBL" id="LSMT01000016">
    <property type="protein sequence ID" value="PFX32998.1"/>
    <property type="molecule type" value="Genomic_DNA"/>
</dbReference>
<proteinExistence type="predicted"/>
<dbReference type="SUPFAM" id="SSF53098">
    <property type="entry name" value="Ribonuclease H-like"/>
    <property type="match status" value="1"/>
</dbReference>
<reference evidence="3" key="1">
    <citation type="journal article" date="2017" name="bioRxiv">
        <title>Comparative analysis of the genomes of Stylophora pistillata and Acropora digitifera provides evidence for extensive differences between species of corals.</title>
        <authorList>
            <person name="Voolstra C.R."/>
            <person name="Li Y."/>
            <person name="Liew Y.J."/>
            <person name="Baumgarten S."/>
            <person name="Zoccola D."/>
            <person name="Flot J.-F."/>
            <person name="Tambutte S."/>
            <person name="Allemand D."/>
            <person name="Aranda M."/>
        </authorList>
    </citation>
    <scope>NUCLEOTIDE SEQUENCE [LARGE SCALE GENOMIC DNA]</scope>
</reference>
<dbReference type="AlphaFoldDB" id="A0A2B4SWT9"/>
<dbReference type="GO" id="GO:0003676">
    <property type="term" value="F:nucleic acid binding"/>
    <property type="evidence" value="ECO:0007669"/>
    <property type="project" value="InterPro"/>
</dbReference>
<dbReference type="PROSITE" id="PS50994">
    <property type="entry name" value="INTEGRASE"/>
    <property type="match status" value="1"/>
</dbReference>
<name>A0A2B4SWT9_STYPI</name>
<sequence>MIGGALINATAFVGGSYVAKYLSGDKNSVEEEKRHDLAVEKYQAAYEKYQENRAKLLDWIAANDRIKKEANQNLIGTDYALKLYKKAHSEELDMKEPHFSNFFKPSTQQKQVHQGDLLFLPYGKLFRKVYKYALAVVDVASRFKAAEPLTSKESSEVSKALQTKYKRGPLRWPKNLQVDPGPEFRGETKEMTKHDVRIRRGNINVHRDQGIVERFNRTLGEHLSSLIQARDELQRQNKINRMGEEASRSCFSIKSWRQD</sequence>
<comment type="caution">
    <text evidence="2">The sequence shown here is derived from an EMBL/GenBank/DDBJ whole genome shotgun (WGS) entry which is preliminary data.</text>
</comment>
<dbReference type="InterPro" id="IPR001584">
    <property type="entry name" value="Integrase_cat-core"/>
</dbReference>
<evidence type="ECO:0000313" key="3">
    <source>
        <dbReference type="Proteomes" id="UP000225706"/>
    </source>
</evidence>
<dbReference type="InterPro" id="IPR012337">
    <property type="entry name" value="RNaseH-like_sf"/>
</dbReference>
<dbReference type="InterPro" id="IPR036397">
    <property type="entry name" value="RNaseH_sf"/>
</dbReference>
<evidence type="ECO:0000259" key="1">
    <source>
        <dbReference type="PROSITE" id="PS50994"/>
    </source>
</evidence>
<keyword evidence="3" id="KW-1185">Reference proteome</keyword>
<dbReference type="GO" id="GO:0015074">
    <property type="term" value="P:DNA integration"/>
    <property type="evidence" value="ECO:0007669"/>
    <property type="project" value="InterPro"/>
</dbReference>
<protein>
    <recommendedName>
        <fullName evidence="1">Integrase catalytic domain-containing protein</fullName>
    </recommendedName>
</protein>